<sequence>MAFVAEPFITWPSNGLYDLAVCIMASTAEEWSFMAEIVTLVGGSVLGFVGFGNNIMKGNVLLLRNNLKLSPDSYEVSQERLMIDDFEFTPECAIFDLLDIPLYHGWIVDPQDVETADAIGSKSYNALMGELVALETQNVQHENPGEDSVDFVAATTAALGVPSPCLSKTSSFQDSPPAAVELRKLRKGDLEEETELLQALQLSQGNGPAPNAHGDSANLDSAFTFSDASPTSTLGDNICHLEQFKSDGSTISISDIVVLYPSLDGVS</sequence>
<dbReference type="GO" id="GO:1990380">
    <property type="term" value="F:K48-linked deubiquitinase activity"/>
    <property type="evidence" value="ECO:0007669"/>
    <property type="project" value="InterPro"/>
</dbReference>
<proteinExistence type="predicted"/>
<dbReference type="Proteomes" id="UP000712600">
    <property type="component" value="Unassembled WGS sequence"/>
</dbReference>
<reference evidence="2" key="1">
    <citation type="submission" date="2019-12" db="EMBL/GenBank/DDBJ databases">
        <title>Genome sequencing and annotation of Brassica cretica.</title>
        <authorList>
            <person name="Studholme D.J."/>
            <person name="Sarris P."/>
        </authorList>
    </citation>
    <scope>NUCLEOTIDE SEQUENCE</scope>
    <source>
        <strain evidence="2">PFS-109/04</strain>
        <tissue evidence="2">Leaf</tissue>
    </source>
</reference>
<name>A0A8S9NDQ0_BRACR</name>
<dbReference type="GO" id="GO:0071108">
    <property type="term" value="P:protein K48-linked deubiquitination"/>
    <property type="evidence" value="ECO:0007669"/>
    <property type="project" value="TreeGrafter"/>
</dbReference>
<organism evidence="2 3">
    <name type="scientific">Brassica cretica</name>
    <name type="common">Mustard</name>
    <dbReference type="NCBI Taxonomy" id="69181"/>
    <lineage>
        <taxon>Eukaryota</taxon>
        <taxon>Viridiplantae</taxon>
        <taxon>Streptophyta</taxon>
        <taxon>Embryophyta</taxon>
        <taxon>Tracheophyta</taxon>
        <taxon>Spermatophyta</taxon>
        <taxon>Magnoliopsida</taxon>
        <taxon>eudicotyledons</taxon>
        <taxon>Gunneridae</taxon>
        <taxon>Pentapetalae</taxon>
        <taxon>rosids</taxon>
        <taxon>malvids</taxon>
        <taxon>Brassicales</taxon>
        <taxon>Brassicaceae</taxon>
        <taxon>Brassiceae</taxon>
        <taxon>Brassica</taxon>
    </lineage>
</organism>
<dbReference type="GO" id="GO:0005829">
    <property type="term" value="C:cytosol"/>
    <property type="evidence" value="ECO:0007669"/>
    <property type="project" value="TreeGrafter"/>
</dbReference>
<dbReference type="GO" id="GO:0016807">
    <property type="term" value="F:cysteine-type carboxypeptidase activity"/>
    <property type="evidence" value="ECO:0007669"/>
    <property type="project" value="TreeGrafter"/>
</dbReference>
<feature type="domain" description="MINDY deubiquitinase" evidence="1">
    <location>
        <begin position="83"/>
        <end position="143"/>
    </location>
</feature>
<dbReference type="AlphaFoldDB" id="A0A8S9NDQ0"/>
<protein>
    <recommendedName>
        <fullName evidence="1">MINDY deubiquitinase domain-containing protein</fullName>
    </recommendedName>
</protein>
<dbReference type="GO" id="GO:0071944">
    <property type="term" value="C:cell periphery"/>
    <property type="evidence" value="ECO:0007669"/>
    <property type="project" value="TreeGrafter"/>
</dbReference>
<dbReference type="InterPro" id="IPR007518">
    <property type="entry name" value="MINDY"/>
</dbReference>
<dbReference type="PANTHER" id="PTHR18063:SF6">
    <property type="entry name" value="UBIQUITIN CARBOXYL-TERMINAL HYDROLASE"/>
    <property type="match status" value="1"/>
</dbReference>
<dbReference type="InterPro" id="IPR033979">
    <property type="entry name" value="MINDY_domain"/>
</dbReference>
<evidence type="ECO:0000313" key="3">
    <source>
        <dbReference type="Proteomes" id="UP000712600"/>
    </source>
</evidence>
<accession>A0A8S9NDQ0</accession>
<evidence type="ECO:0000259" key="1">
    <source>
        <dbReference type="Pfam" id="PF04424"/>
    </source>
</evidence>
<gene>
    <name evidence="2" type="ORF">F2Q69_00042749</name>
</gene>
<dbReference type="EMBL" id="QGKX02001621">
    <property type="protein sequence ID" value="KAF3501815.1"/>
    <property type="molecule type" value="Genomic_DNA"/>
</dbReference>
<dbReference type="GO" id="GO:0004843">
    <property type="term" value="F:cysteine-type deubiquitinase activity"/>
    <property type="evidence" value="ECO:0007669"/>
    <property type="project" value="InterPro"/>
</dbReference>
<dbReference type="PANTHER" id="PTHR18063">
    <property type="entry name" value="NF-E2 INDUCIBLE PROTEIN"/>
    <property type="match status" value="1"/>
</dbReference>
<dbReference type="Pfam" id="PF04424">
    <property type="entry name" value="MINDY_DUB"/>
    <property type="match status" value="1"/>
</dbReference>
<evidence type="ECO:0000313" key="2">
    <source>
        <dbReference type="EMBL" id="KAF3501815.1"/>
    </source>
</evidence>
<comment type="caution">
    <text evidence="2">The sequence shown here is derived from an EMBL/GenBank/DDBJ whole genome shotgun (WGS) entry which is preliminary data.</text>
</comment>